<comment type="caution">
    <text evidence="6">Lacks conserved residue(s) required for the propagation of feature annotation.</text>
</comment>
<dbReference type="GO" id="GO:0016459">
    <property type="term" value="C:myosin complex"/>
    <property type="evidence" value="ECO:0007669"/>
    <property type="project" value="UniProtKB-KW"/>
</dbReference>
<dbReference type="SUPFAM" id="SSF52540">
    <property type="entry name" value="P-loop containing nucleoside triphosphate hydrolases"/>
    <property type="match status" value="1"/>
</dbReference>
<sequence>MHFPDNTNLPELNDAAMVENLQQRYAESEIHTWTGHMLLVVNPRRPLPLYTESHMKAMLPKPLEAGTKADPHVFAIAEAAFRGATRAGAPQAIVVSGVSGAGKTECARQLLHYLTWRASRLSAHFPSGPTGGSPTPGSPTPGSPTPGSSRLHKLLGATRAELGLDERMLRSVQRASAVLEALGNAATSLNHNSSRFGKLTVLEVPRPGAPSRARLQTFLLEKSRIVWRQPGDCNFHVLHMLANAGAAAASSSSLLQRWLHFGSPRADEDLSELLGATGLCNAHATHMRFVAHSNHAHPHPHARPQPRAPSTGTSGEQGKDQQVGKGCGAAPSTAPADVGTDDRVSAVLDERVWGERLHEVSMKMGSAGRGWW</sequence>
<feature type="binding site" evidence="6">
    <location>
        <begin position="97"/>
        <end position="104"/>
    </location>
    <ligand>
        <name>ATP</name>
        <dbReference type="ChEBI" id="CHEBI:30616"/>
    </ligand>
</feature>
<protein>
    <recommendedName>
        <fullName evidence="8">Myosin motor domain-containing protein</fullName>
    </recommendedName>
</protein>
<dbReference type="GO" id="GO:0016020">
    <property type="term" value="C:membrane"/>
    <property type="evidence" value="ECO:0007669"/>
    <property type="project" value="TreeGrafter"/>
</dbReference>
<accession>A0A7S2J691</accession>
<dbReference type="EMBL" id="HBGU01074820">
    <property type="protein sequence ID" value="CAD9538960.1"/>
    <property type="molecule type" value="Transcribed_RNA"/>
</dbReference>
<organism evidence="9">
    <name type="scientific">Haptolina brevifila</name>
    <dbReference type="NCBI Taxonomy" id="156173"/>
    <lineage>
        <taxon>Eukaryota</taxon>
        <taxon>Haptista</taxon>
        <taxon>Haptophyta</taxon>
        <taxon>Prymnesiophyceae</taxon>
        <taxon>Prymnesiales</taxon>
        <taxon>Prymnesiaceae</taxon>
        <taxon>Haptolina</taxon>
    </lineage>
</organism>
<keyword evidence="4 6" id="KW-0505">Motor protein</keyword>
<keyword evidence="1 6" id="KW-0547">Nucleotide-binding</keyword>
<dbReference type="Pfam" id="PF00063">
    <property type="entry name" value="Myosin_head"/>
    <property type="match status" value="1"/>
</dbReference>
<feature type="region of interest" description="Disordered" evidence="7">
    <location>
        <begin position="124"/>
        <end position="149"/>
    </location>
</feature>
<comment type="similarity">
    <text evidence="6">Belongs to the TRAFAC class myosin-kinesin ATPase superfamily. Myosin family.</text>
</comment>
<dbReference type="Gene3D" id="3.40.850.10">
    <property type="entry name" value="Kinesin motor domain"/>
    <property type="match status" value="1"/>
</dbReference>
<dbReference type="PANTHER" id="PTHR13140:SF845">
    <property type="entry name" value="MYOSIN-LIKE PROTEIN"/>
    <property type="match status" value="1"/>
</dbReference>
<dbReference type="SMART" id="SM00242">
    <property type="entry name" value="MYSc"/>
    <property type="match status" value="1"/>
</dbReference>
<keyword evidence="3 6" id="KW-0518">Myosin</keyword>
<dbReference type="InterPro" id="IPR001609">
    <property type="entry name" value="Myosin_head_motor_dom-like"/>
</dbReference>
<dbReference type="PRINTS" id="PR00193">
    <property type="entry name" value="MYOSINHEAVY"/>
</dbReference>
<evidence type="ECO:0000256" key="7">
    <source>
        <dbReference type="SAM" id="MobiDB-lite"/>
    </source>
</evidence>
<evidence type="ECO:0000256" key="5">
    <source>
        <dbReference type="ARBA" id="ARBA00023203"/>
    </source>
</evidence>
<dbReference type="AlphaFoldDB" id="A0A7S2J691"/>
<evidence type="ECO:0000256" key="6">
    <source>
        <dbReference type="PROSITE-ProRule" id="PRU00782"/>
    </source>
</evidence>
<dbReference type="InterPro" id="IPR036961">
    <property type="entry name" value="Kinesin_motor_dom_sf"/>
</dbReference>
<keyword evidence="5 6" id="KW-0009">Actin-binding</keyword>
<evidence type="ECO:0000256" key="3">
    <source>
        <dbReference type="ARBA" id="ARBA00023123"/>
    </source>
</evidence>
<feature type="region of interest" description="Disordered" evidence="7">
    <location>
        <begin position="294"/>
        <end position="342"/>
    </location>
</feature>
<evidence type="ECO:0000256" key="4">
    <source>
        <dbReference type="ARBA" id="ARBA00023175"/>
    </source>
</evidence>
<feature type="compositionally biased region" description="Low complexity" evidence="7">
    <location>
        <begin position="126"/>
        <end position="135"/>
    </location>
</feature>
<dbReference type="GO" id="GO:0005524">
    <property type="term" value="F:ATP binding"/>
    <property type="evidence" value="ECO:0007669"/>
    <property type="project" value="UniProtKB-UniRule"/>
</dbReference>
<proteinExistence type="inferred from homology"/>
<evidence type="ECO:0000256" key="1">
    <source>
        <dbReference type="ARBA" id="ARBA00022741"/>
    </source>
</evidence>
<gene>
    <name evidence="9" type="ORF">CBRE1094_LOCUS40778</name>
</gene>
<dbReference type="GO" id="GO:0000146">
    <property type="term" value="F:microfilament motor activity"/>
    <property type="evidence" value="ECO:0007669"/>
    <property type="project" value="TreeGrafter"/>
</dbReference>
<feature type="compositionally biased region" description="Basic residues" evidence="7">
    <location>
        <begin position="294"/>
        <end position="304"/>
    </location>
</feature>
<evidence type="ECO:0000259" key="8">
    <source>
        <dbReference type="PROSITE" id="PS51456"/>
    </source>
</evidence>
<dbReference type="GO" id="GO:0007015">
    <property type="term" value="P:actin filament organization"/>
    <property type="evidence" value="ECO:0007669"/>
    <property type="project" value="TreeGrafter"/>
</dbReference>
<dbReference type="GO" id="GO:0051015">
    <property type="term" value="F:actin filament binding"/>
    <property type="evidence" value="ECO:0007669"/>
    <property type="project" value="TreeGrafter"/>
</dbReference>
<dbReference type="PROSITE" id="PS51456">
    <property type="entry name" value="MYOSIN_MOTOR"/>
    <property type="match status" value="1"/>
</dbReference>
<evidence type="ECO:0000256" key="2">
    <source>
        <dbReference type="ARBA" id="ARBA00022840"/>
    </source>
</evidence>
<name>A0A7S2J691_9EUKA</name>
<dbReference type="InterPro" id="IPR027417">
    <property type="entry name" value="P-loop_NTPase"/>
</dbReference>
<evidence type="ECO:0000313" key="9">
    <source>
        <dbReference type="EMBL" id="CAD9538960.1"/>
    </source>
</evidence>
<feature type="domain" description="Myosin motor" evidence="8">
    <location>
        <begin position="1"/>
        <end position="237"/>
    </location>
</feature>
<dbReference type="GO" id="GO:0005737">
    <property type="term" value="C:cytoplasm"/>
    <property type="evidence" value="ECO:0007669"/>
    <property type="project" value="TreeGrafter"/>
</dbReference>
<keyword evidence="2 6" id="KW-0067">ATP-binding</keyword>
<dbReference type="PANTHER" id="PTHR13140">
    <property type="entry name" value="MYOSIN"/>
    <property type="match status" value="1"/>
</dbReference>
<reference evidence="9" key="1">
    <citation type="submission" date="2021-01" db="EMBL/GenBank/DDBJ databases">
        <authorList>
            <person name="Corre E."/>
            <person name="Pelletier E."/>
            <person name="Niang G."/>
            <person name="Scheremetjew M."/>
            <person name="Finn R."/>
            <person name="Kale V."/>
            <person name="Holt S."/>
            <person name="Cochrane G."/>
            <person name="Meng A."/>
            <person name="Brown T."/>
            <person name="Cohen L."/>
        </authorList>
    </citation>
    <scope>NUCLEOTIDE SEQUENCE</scope>
    <source>
        <strain evidence="9">UTEX LB 985</strain>
    </source>
</reference>